<proteinExistence type="inferred from homology"/>
<dbReference type="Proteomes" id="UP001201163">
    <property type="component" value="Unassembled WGS sequence"/>
</dbReference>
<comment type="similarity">
    <text evidence="2 8">Belongs to the Mediator complex subunit 4 family.</text>
</comment>
<evidence type="ECO:0000256" key="9">
    <source>
        <dbReference type="SAM" id="MobiDB-lite"/>
    </source>
</evidence>
<evidence type="ECO:0000313" key="11">
    <source>
        <dbReference type="Proteomes" id="UP001201163"/>
    </source>
</evidence>
<evidence type="ECO:0000256" key="2">
    <source>
        <dbReference type="ARBA" id="ARBA00009626"/>
    </source>
</evidence>
<dbReference type="AlphaFoldDB" id="A0AAD4Q9Z9"/>
<dbReference type="GO" id="GO:0003712">
    <property type="term" value="F:transcription coregulator activity"/>
    <property type="evidence" value="ECO:0007669"/>
    <property type="project" value="InterPro"/>
</dbReference>
<evidence type="ECO:0000256" key="6">
    <source>
        <dbReference type="ARBA" id="ARBA00023242"/>
    </source>
</evidence>
<evidence type="ECO:0000313" key="10">
    <source>
        <dbReference type="EMBL" id="KAH8989825.1"/>
    </source>
</evidence>
<keyword evidence="8" id="KW-0010">Activator</keyword>
<evidence type="ECO:0000256" key="5">
    <source>
        <dbReference type="ARBA" id="ARBA00023163"/>
    </source>
</evidence>
<dbReference type="Pfam" id="PF10018">
    <property type="entry name" value="Med4"/>
    <property type="match status" value="1"/>
</dbReference>
<protein>
    <recommendedName>
        <fullName evidence="3 8">Mediator of RNA polymerase II transcription subunit 4</fullName>
    </recommendedName>
    <alternativeName>
        <fullName evidence="7 8">Mediator complex subunit 4</fullName>
    </alternativeName>
</protein>
<keyword evidence="4 8" id="KW-0805">Transcription regulation</keyword>
<organism evidence="10 11">
    <name type="scientific">Lactarius akahatsu</name>
    <dbReference type="NCBI Taxonomy" id="416441"/>
    <lineage>
        <taxon>Eukaryota</taxon>
        <taxon>Fungi</taxon>
        <taxon>Dikarya</taxon>
        <taxon>Basidiomycota</taxon>
        <taxon>Agaricomycotina</taxon>
        <taxon>Agaricomycetes</taxon>
        <taxon>Russulales</taxon>
        <taxon>Russulaceae</taxon>
        <taxon>Lactarius</taxon>
    </lineage>
</organism>
<dbReference type="EMBL" id="JAKELL010000034">
    <property type="protein sequence ID" value="KAH8989825.1"/>
    <property type="molecule type" value="Genomic_DNA"/>
</dbReference>
<accession>A0AAD4Q9Z9</accession>
<sequence length="246" mass="26653">MANNAPASLPRSLQRDQLRGPPIQDSTTGLLLGPLNHLNSVAQQLLQSLSPPHTKPPLPPSIAALAEADAALASAVQLAHIHQTKQKRIEALKSDVLALENSWRNVIVQLEEGRRDLEAIIAEGDVRLDAIEQAKAGAIPYPELLAYAQSLSAFTSAPPNLPDLSLPGQPPPPLFFPPFPNEEKMRRGHLNAEEPLGPLGETHSVGRPPSPSPEPHRGQAANPYRPMDNRPPQQMFDLDLDLNPDL</sequence>
<feature type="region of interest" description="Disordered" evidence="9">
    <location>
        <begin position="190"/>
        <end position="246"/>
    </location>
</feature>
<feature type="region of interest" description="Disordered" evidence="9">
    <location>
        <begin position="1"/>
        <end position="26"/>
    </location>
</feature>
<evidence type="ECO:0000256" key="8">
    <source>
        <dbReference type="RuleBase" id="RU364141"/>
    </source>
</evidence>
<reference evidence="10" key="1">
    <citation type="submission" date="2022-01" db="EMBL/GenBank/DDBJ databases">
        <title>Comparative genomics reveals a dynamic genome evolution in the ectomycorrhizal milk-cap (Lactarius) mushrooms.</title>
        <authorList>
            <consortium name="DOE Joint Genome Institute"/>
            <person name="Lebreton A."/>
            <person name="Tang N."/>
            <person name="Kuo A."/>
            <person name="LaButti K."/>
            <person name="Drula E."/>
            <person name="Barry K."/>
            <person name="Clum A."/>
            <person name="Lipzen A."/>
            <person name="Mousain D."/>
            <person name="Ng V."/>
            <person name="Wang R."/>
            <person name="Wang X."/>
            <person name="Dai Y."/>
            <person name="Henrissat B."/>
            <person name="Grigoriev I.V."/>
            <person name="Guerin-Laguette A."/>
            <person name="Yu F."/>
            <person name="Martin F.M."/>
        </authorList>
    </citation>
    <scope>NUCLEOTIDE SEQUENCE</scope>
    <source>
        <strain evidence="10">QP</strain>
    </source>
</reference>
<evidence type="ECO:0000256" key="1">
    <source>
        <dbReference type="ARBA" id="ARBA00004123"/>
    </source>
</evidence>
<comment type="subunit">
    <text evidence="8">Component of the Mediator complex.</text>
</comment>
<evidence type="ECO:0000256" key="4">
    <source>
        <dbReference type="ARBA" id="ARBA00023015"/>
    </source>
</evidence>
<evidence type="ECO:0000256" key="3">
    <source>
        <dbReference type="ARBA" id="ARBA00020629"/>
    </source>
</evidence>
<dbReference type="PANTHER" id="PTHR13208:SF2">
    <property type="entry name" value="MEDIATOR OF RNA POLYMERASE II TRANSCRIPTION SUBUNIT 4"/>
    <property type="match status" value="1"/>
</dbReference>
<name>A0AAD4Q9Z9_9AGAM</name>
<comment type="subcellular location">
    <subcellularLocation>
        <location evidence="1 8">Nucleus</location>
    </subcellularLocation>
</comment>
<keyword evidence="6 8" id="KW-0539">Nucleus</keyword>
<evidence type="ECO:0000256" key="7">
    <source>
        <dbReference type="ARBA" id="ARBA00031257"/>
    </source>
</evidence>
<dbReference type="GO" id="GO:0006357">
    <property type="term" value="P:regulation of transcription by RNA polymerase II"/>
    <property type="evidence" value="ECO:0007669"/>
    <property type="project" value="InterPro"/>
</dbReference>
<dbReference type="InterPro" id="IPR019258">
    <property type="entry name" value="Mediator_Med4"/>
</dbReference>
<comment type="function">
    <text evidence="8">Component of the Mediator complex, a coactivator involved in the regulated transcription of nearly all RNA polymerase II-dependent genes. Mediator functions as a bridge to convey information from gene-specific regulatory proteins to the basal RNA polymerase II transcription machinery. Mediator is recruited to promoters by direct interactions with regulatory proteins and serves as a scaffold for the assembly of a functional preinitiation complex with RNA polymerase II and the general transcription factors.</text>
</comment>
<keyword evidence="5 8" id="KW-0804">Transcription</keyword>
<dbReference type="GO" id="GO:0016592">
    <property type="term" value="C:mediator complex"/>
    <property type="evidence" value="ECO:0007669"/>
    <property type="project" value="InterPro"/>
</dbReference>
<gene>
    <name evidence="8" type="primary">MED4</name>
    <name evidence="10" type="ORF">EDB92DRAFT_821887</name>
</gene>
<dbReference type="GO" id="GO:0070847">
    <property type="term" value="C:core mediator complex"/>
    <property type="evidence" value="ECO:0007669"/>
    <property type="project" value="TreeGrafter"/>
</dbReference>
<keyword evidence="11" id="KW-1185">Reference proteome</keyword>
<comment type="caution">
    <text evidence="10">The sequence shown here is derived from an EMBL/GenBank/DDBJ whole genome shotgun (WGS) entry which is preliminary data.</text>
</comment>
<dbReference type="PANTHER" id="PTHR13208">
    <property type="entry name" value="MEDIATOR OF RNA POLYMERASE II TRANSCRIPTION SUBUNIT 4"/>
    <property type="match status" value="1"/>
</dbReference>